<organism evidence="14 15">
    <name type="scientific">Ajellomyces dermatitidis (strain ER-3 / ATCC MYA-2586)</name>
    <name type="common">Blastomyces dermatitidis</name>
    <dbReference type="NCBI Taxonomy" id="559297"/>
    <lineage>
        <taxon>Eukaryota</taxon>
        <taxon>Fungi</taxon>
        <taxon>Dikarya</taxon>
        <taxon>Ascomycota</taxon>
        <taxon>Pezizomycotina</taxon>
        <taxon>Eurotiomycetes</taxon>
        <taxon>Eurotiomycetidae</taxon>
        <taxon>Onygenales</taxon>
        <taxon>Ajellomycetaceae</taxon>
        <taxon>Blastomyces</taxon>
    </lineage>
</organism>
<keyword evidence="15" id="KW-1185">Reference proteome</keyword>
<keyword evidence="6" id="KW-0256">Endoplasmic reticulum</keyword>
<dbReference type="PANTHER" id="PTHR28285:SF1">
    <property type="entry name" value="PROTEIN BIG1"/>
    <property type="match status" value="1"/>
</dbReference>
<evidence type="ECO:0000256" key="1">
    <source>
        <dbReference type="ARBA" id="ARBA00004115"/>
    </source>
</evidence>
<evidence type="ECO:0000256" key="8">
    <source>
        <dbReference type="ARBA" id="ARBA00023136"/>
    </source>
</evidence>
<feature type="chain" id="PRO_5045863880" description="Protein BIG1" evidence="12">
    <location>
        <begin position="23"/>
        <end position="326"/>
    </location>
</feature>
<evidence type="ECO:0000256" key="5">
    <source>
        <dbReference type="ARBA" id="ARBA00022729"/>
    </source>
</evidence>
<reference evidence="15" key="1">
    <citation type="journal article" date="2015" name="PLoS Genet.">
        <title>The dynamic genome and transcriptome of the human fungal pathogen Blastomyces and close relative Emmonsia.</title>
        <authorList>
            <person name="Munoz J.F."/>
            <person name="Gauthier G.M."/>
            <person name="Desjardins C.A."/>
            <person name="Gallo J.E."/>
            <person name="Holder J."/>
            <person name="Sullivan T.D."/>
            <person name="Marty A.J."/>
            <person name="Carmen J.C."/>
            <person name="Chen Z."/>
            <person name="Ding L."/>
            <person name="Gujja S."/>
            <person name="Magrini V."/>
            <person name="Misas E."/>
            <person name="Mitreva M."/>
            <person name="Priest M."/>
            <person name="Saif S."/>
            <person name="Whiston E.A."/>
            <person name="Young S."/>
            <person name="Zeng Q."/>
            <person name="Goldman W.E."/>
            <person name="Mardis E.R."/>
            <person name="Taylor J.W."/>
            <person name="McEwen J.G."/>
            <person name="Clay O.K."/>
            <person name="Klein B.S."/>
            <person name="Cuomo C.A."/>
        </authorList>
    </citation>
    <scope>NUCLEOTIDE SEQUENCE [LARGE SCALE GENOMIC DNA]</scope>
    <source>
        <strain evidence="15">ER-3 / ATCC MYA-2586</strain>
    </source>
</reference>
<evidence type="ECO:0000256" key="11">
    <source>
        <dbReference type="SAM" id="Phobius"/>
    </source>
</evidence>
<gene>
    <name evidence="14" type="ORF">BDCG_07004</name>
</gene>
<evidence type="ECO:0000256" key="3">
    <source>
        <dbReference type="ARBA" id="ARBA00022089"/>
    </source>
</evidence>
<name>A0ABP2F4I4_AJEDR</name>
<feature type="region of interest" description="Disordered" evidence="10">
    <location>
        <begin position="231"/>
        <end position="254"/>
    </location>
</feature>
<evidence type="ECO:0000256" key="4">
    <source>
        <dbReference type="ARBA" id="ARBA00022692"/>
    </source>
</evidence>
<dbReference type="GeneID" id="69028805"/>
<comment type="subcellular location">
    <subcellularLocation>
        <location evidence="1">Endoplasmic reticulum membrane</location>
        <topology evidence="1">Single-pass type I membrane protein</topology>
    </subcellularLocation>
</comment>
<sequence length="326" mass="35856">MWINGLGLFALASSAAVTTVDAFRDTSPFFLFSTHETAFPVPSRQFEAANTLSTSLSTSPALKSCSAATYILISQPGVHARDYSSGDATPRLRRRVLKLDEEVKGSFAVSEVVGRVDVDTLQGVLEEGCGVVVERVDVSGTKLQTYTKTPLVLRVDFASVAADSNRSEQLVKNDEFLDAIIDRLPSRDYTVLYTTTPREFTPAGIETEEPAIYNEIDTDIYQNPLRTNMNRDTAAHSHVRRDGEGDGKDDGDEQWRNQPLFEKYQFLSPGIFMGLMGGLLFALVTYVGLSALLSLKVSYAAFEKDNSPAAAKKQQKVLFFVPRFGP</sequence>
<evidence type="ECO:0000256" key="2">
    <source>
        <dbReference type="ARBA" id="ARBA00008203"/>
    </source>
</evidence>
<proteinExistence type="inferred from homology"/>
<dbReference type="PANTHER" id="PTHR28285">
    <property type="entry name" value="PROTEIN BIG1"/>
    <property type="match status" value="1"/>
</dbReference>
<dbReference type="RefSeq" id="XP_045278338.1">
    <property type="nucleotide sequence ID" value="XM_045422767.1"/>
</dbReference>
<keyword evidence="4 11" id="KW-0812">Transmembrane</keyword>
<dbReference type="Pfam" id="PF20520">
    <property type="entry name" value="Ac45-VOA1_TM"/>
    <property type="match status" value="1"/>
</dbReference>
<evidence type="ECO:0000256" key="12">
    <source>
        <dbReference type="SAM" id="SignalP"/>
    </source>
</evidence>
<evidence type="ECO:0000256" key="9">
    <source>
        <dbReference type="ARBA" id="ARBA00023316"/>
    </source>
</evidence>
<keyword evidence="5 12" id="KW-0732">Signal</keyword>
<evidence type="ECO:0000256" key="10">
    <source>
        <dbReference type="SAM" id="MobiDB-lite"/>
    </source>
</evidence>
<keyword evidence="8 11" id="KW-0472">Membrane</keyword>
<feature type="signal peptide" evidence="12">
    <location>
        <begin position="1"/>
        <end position="22"/>
    </location>
</feature>
<dbReference type="InterPro" id="IPR046756">
    <property type="entry name" value="VAS1/VOA1_TM"/>
</dbReference>
<dbReference type="InterPro" id="IPR037654">
    <property type="entry name" value="Big1"/>
</dbReference>
<accession>A0ABP2F4I4</accession>
<keyword evidence="9" id="KW-0961">Cell wall biogenesis/degradation</keyword>
<evidence type="ECO:0000256" key="6">
    <source>
        <dbReference type="ARBA" id="ARBA00022824"/>
    </source>
</evidence>
<dbReference type="EMBL" id="EQ999979">
    <property type="protein sequence ID" value="EEQ91884.1"/>
    <property type="molecule type" value="Genomic_DNA"/>
</dbReference>
<feature type="transmembrane region" description="Helical" evidence="11">
    <location>
        <begin position="266"/>
        <end position="289"/>
    </location>
</feature>
<dbReference type="Proteomes" id="UP000002039">
    <property type="component" value="Unassembled WGS sequence"/>
</dbReference>
<protein>
    <recommendedName>
        <fullName evidence="3">Protein BIG1</fullName>
    </recommendedName>
</protein>
<comment type="similarity">
    <text evidence="2">Belongs to the BIG1 family.</text>
</comment>
<feature type="domain" description="V-type proton ATPase subunit S1/VOA1 transmembrane" evidence="13">
    <location>
        <begin position="265"/>
        <end position="304"/>
    </location>
</feature>
<evidence type="ECO:0000313" key="15">
    <source>
        <dbReference type="Proteomes" id="UP000002039"/>
    </source>
</evidence>
<evidence type="ECO:0000313" key="14">
    <source>
        <dbReference type="EMBL" id="EEQ91884.1"/>
    </source>
</evidence>
<evidence type="ECO:0000259" key="13">
    <source>
        <dbReference type="Pfam" id="PF20520"/>
    </source>
</evidence>
<evidence type="ECO:0000256" key="7">
    <source>
        <dbReference type="ARBA" id="ARBA00022989"/>
    </source>
</evidence>
<keyword evidence="7 11" id="KW-1133">Transmembrane helix</keyword>